<dbReference type="AlphaFoldDB" id="A0A0V1BZ21"/>
<feature type="transmembrane region" description="Helical" evidence="1">
    <location>
        <begin position="39"/>
        <end position="61"/>
    </location>
</feature>
<keyword evidence="3" id="KW-1185">Reference proteome</keyword>
<keyword evidence="1" id="KW-0472">Membrane</keyword>
<evidence type="ECO:0000313" key="2">
    <source>
        <dbReference type="EMBL" id="KRY42247.1"/>
    </source>
</evidence>
<evidence type="ECO:0000256" key="1">
    <source>
        <dbReference type="SAM" id="Phobius"/>
    </source>
</evidence>
<proteinExistence type="predicted"/>
<sequence>MEWHSKSEVYGSRPTKLANQCASSTNTTTTTIHNRDTHIHTLVMVVGWLVAVRVFWLFVVVTAEAISKVGKAQSFHCM</sequence>
<reference evidence="2 3" key="1">
    <citation type="submission" date="2015-01" db="EMBL/GenBank/DDBJ databases">
        <title>Evolution of Trichinella species and genotypes.</title>
        <authorList>
            <person name="Korhonen P.K."/>
            <person name="Edoardo P."/>
            <person name="Giuseppe L.R."/>
            <person name="Gasser R.B."/>
        </authorList>
    </citation>
    <scope>NUCLEOTIDE SEQUENCE [LARGE SCALE GENOMIC DNA]</scope>
    <source>
        <strain evidence="2">ISS3</strain>
    </source>
</reference>
<dbReference type="EMBL" id="JYDH01000004">
    <property type="protein sequence ID" value="KRY42247.1"/>
    <property type="molecule type" value="Genomic_DNA"/>
</dbReference>
<keyword evidence="1" id="KW-0812">Transmembrane</keyword>
<protein>
    <recommendedName>
        <fullName evidence="4">Transmembrane protein</fullName>
    </recommendedName>
</protein>
<name>A0A0V1BZ21_TRISP</name>
<comment type="caution">
    <text evidence="2">The sequence shown here is derived from an EMBL/GenBank/DDBJ whole genome shotgun (WGS) entry which is preliminary data.</text>
</comment>
<evidence type="ECO:0008006" key="4">
    <source>
        <dbReference type="Google" id="ProtNLM"/>
    </source>
</evidence>
<organism evidence="2 3">
    <name type="scientific">Trichinella spiralis</name>
    <name type="common">Trichina worm</name>
    <dbReference type="NCBI Taxonomy" id="6334"/>
    <lineage>
        <taxon>Eukaryota</taxon>
        <taxon>Metazoa</taxon>
        <taxon>Ecdysozoa</taxon>
        <taxon>Nematoda</taxon>
        <taxon>Enoplea</taxon>
        <taxon>Dorylaimia</taxon>
        <taxon>Trichinellida</taxon>
        <taxon>Trichinellidae</taxon>
        <taxon>Trichinella</taxon>
    </lineage>
</organism>
<keyword evidence="1" id="KW-1133">Transmembrane helix</keyword>
<dbReference type="InParanoid" id="A0A0V1BZ21"/>
<gene>
    <name evidence="2" type="ORF">T01_7531</name>
</gene>
<dbReference type="Proteomes" id="UP000054776">
    <property type="component" value="Unassembled WGS sequence"/>
</dbReference>
<accession>A0A0V1BZ21</accession>
<evidence type="ECO:0000313" key="3">
    <source>
        <dbReference type="Proteomes" id="UP000054776"/>
    </source>
</evidence>